<evidence type="ECO:0000313" key="1">
    <source>
        <dbReference type="EMBL" id="GBG97383.1"/>
    </source>
</evidence>
<evidence type="ECO:0000313" key="2">
    <source>
        <dbReference type="Proteomes" id="UP000245021"/>
    </source>
</evidence>
<accession>A0A2R5HH45</accession>
<dbReference type="AlphaFoldDB" id="A0A2R5HH45"/>
<dbReference type="Proteomes" id="UP000245021">
    <property type="component" value="Unassembled WGS sequence"/>
</dbReference>
<reference evidence="1 2" key="1">
    <citation type="journal article" date="2018" name="Genome Announc.">
        <title>Draft Genome Sequence of Lactococcus sp. Strain NtB2 (JCM 32569), Isolated from the Gut of the Higher Termite Nasutitermes takasagoensis.</title>
        <authorList>
            <person name="Noda S."/>
            <person name="Aihara C."/>
            <person name="Yuki M."/>
            <person name="Ohkuma M."/>
        </authorList>
    </citation>
    <scope>NUCLEOTIDE SEQUENCE [LARGE SCALE GENOMIC DNA]</scope>
    <source>
        <strain evidence="1 2">NtB2</strain>
    </source>
</reference>
<proteinExistence type="predicted"/>
<name>A0A2R5HH45_9LACT</name>
<comment type="caution">
    <text evidence="1">The sequence shown here is derived from an EMBL/GenBank/DDBJ whole genome shotgun (WGS) entry which is preliminary data.</text>
</comment>
<organism evidence="1 2">
    <name type="scientific">Lactococcus termiticola</name>
    <dbReference type="NCBI Taxonomy" id="2169526"/>
    <lineage>
        <taxon>Bacteria</taxon>
        <taxon>Bacillati</taxon>
        <taxon>Bacillota</taxon>
        <taxon>Bacilli</taxon>
        <taxon>Lactobacillales</taxon>
        <taxon>Streptococcaceae</taxon>
        <taxon>Lactococcus</taxon>
    </lineage>
</organism>
<sequence length="569" mass="57205">MRPIKVRKKSGLGARLLGTFLTCCLLAGLPTGSIASLFSAVKNESVKPGTPLISSLYQELTQPHKVSAATDVPVTMANNNFGYTSSVAGNVTKTGITVLSSKGTAVYSSTTVSDANVQAALYAIYKLASPTSDYALYIGADVSLSSATMAKTVISQPTASNMNFASLTSSYAKSLTVISDPADSLTSGPSQDTASAVISLPQTAYLGVNTAFRNITLAGSTKLYAQGNNLSIRGGAYFTGSTVNIYGGTDSGNVAQTNLWFASTGSGTLNIYGGNDSAGTVTGSTAVSLTNTSGGTVNAYAGGNAGSVSGNTNLTYNSSNATTANLYGAFATSGTVTGNSFVDVLGATAGKLNVTGTAPNGKVAGNVNLGLSNLSGTTVGTIYGDGATTAPTTANTKRLITVSVNSPGYNFTNDINASNYNLASNSGLLSSSLMNINAATVPQISGGADGNDNFTNSSTAGNTNTATLYLGSRTASPAGPGKLTANLIHNFTSLNLLANNELNLSASSGYIYNGGTGVTSTASYQSSYSGFGQLNMGENSGIVDNSLGGGTLNSNNELTPNNVMIQVGA</sequence>
<gene>
    <name evidence="1" type="ORF">NtB2_01523</name>
</gene>
<protein>
    <submittedName>
        <fullName evidence="1">Uncharacterized protein</fullName>
    </submittedName>
</protein>
<dbReference type="EMBL" id="BFFO01000011">
    <property type="protein sequence ID" value="GBG97383.1"/>
    <property type="molecule type" value="Genomic_DNA"/>
</dbReference>
<keyword evidence="2" id="KW-1185">Reference proteome</keyword>